<accession>A0AAV4R3K6</accession>
<organism evidence="2 3">
    <name type="scientific">Caerostris darwini</name>
    <dbReference type="NCBI Taxonomy" id="1538125"/>
    <lineage>
        <taxon>Eukaryota</taxon>
        <taxon>Metazoa</taxon>
        <taxon>Ecdysozoa</taxon>
        <taxon>Arthropoda</taxon>
        <taxon>Chelicerata</taxon>
        <taxon>Arachnida</taxon>
        <taxon>Araneae</taxon>
        <taxon>Araneomorphae</taxon>
        <taxon>Entelegynae</taxon>
        <taxon>Araneoidea</taxon>
        <taxon>Araneidae</taxon>
        <taxon>Caerostris</taxon>
    </lineage>
</organism>
<dbReference type="PANTHER" id="PTHR33568">
    <property type="entry name" value="DNA POLYMERASE"/>
    <property type="match status" value="1"/>
</dbReference>
<keyword evidence="2" id="KW-0808">Transferase</keyword>
<reference evidence="2 3" key="1">
    <citation type="submission" date="2021-06" db="EMBL/GenBank/DDBJ databases">
        <title>Caerostris darwini draft genome.</title>
        <authorList>
            <person name="Kono N."/>
            <person name="Arakawa K."/>
        </authorList>
    </citation>
    <scope>NUCLEOTIDE SEQUENCE [LARGE SCALE GENOMIC DNA]</scope>
</reference>
<gene>
    <name evidence="2" type="primary">AVEN_229710_1</name>
    <name evidence="2" type="ORF">CDAR_375171</name>
</gene>
<evidence type="ECO:0000313" key="3">
    <source>
        <dbReference type="Proteomes" id="UP001054837"/>
    </source>
</evidence>
<feature type="compositionally biased region" description="Basic and acidic residues" evidence="1">
    <location>
        <begin position="194"/>
        <end position="232"/>
    </location>
</feature>
<evidence type="ECO:0000256" key="1">
    <source>
        <dbReference type="SAM" id="MobiDB-lite"/>
    </source>
</evidence>
<keyword evidence="2" id="KW-0548">Nucleotidyltransferase</keyword>
<comment type="caution">
    <text evidence="2">The sequence shown here is derived from an EMBL/GenBank/DDBJ whole genome shotgun (WGS) entry which is preliminary data.</text>
</comment>
<protein>
    <submittedName>
        <fullName evidence="2">DNA-directed DNA polymerase</fullName>
    </submittedName>
</protein>
<dbReference type="AlphaFoldDB" id="A0AAV4R3K6"/>
<evidence type="ECO:0000313" key="2">
    <source>
        <dbReference type="EMBL" id="GIY16898.1"/>
    </source>
</evidence>
<dbReference type="Proteomes" id="UP001054837">
    <property type="component" value="Unassembled WGS sequence"/>
</dbReference>
<sequence>MPNLLCSRLCTPSKRDIHGHCQGETDMTSAVLRSNGFQVVELWEHEFAEQKKKNQKLQKFSESHSIQVRLNPRDAFFDGCKKALRLFYEGSVKYVDFTWLYPWIKNIYLPSEEVAAIQWQSSQDIVNQDTSTNIFIAAFTTPWTRLKLYQEMDKLERKEISGVQQRKFRTKSSFPSPTKSKQKSAESGSSKLSQQDKEKSPISKGKYPDERSTHKDKEGDSKKKHGEKDVQE</sequence>
<dbReference type="EMBL" id="BPLQ01005746">
    <property type="protein sequence ID" value="GIY16898.1"/>
    <property type="molecule type" value="Genomic_DNA"/>
</dbReference>
<name>A0AAV4R3K6_9ARAC</name>
<proteinExistence type="predicted"/>
<keyword evidence="3" id="KW-1185">Reference proteome</keyword>
<feature type="region of interest" description="Disordered" evidence="1">
    <location>
        <begin position="160"/>
        <end position="232"/>
    </location>
</feature>
<dbReference type="GO" id="GO:0003887">
    <property type="term" value="F:DNA-directed DNA polymerase activity"/>
    <property type="evidence" value="ECO:0007669"/>
    <property type="project" value="UniProtKB-KW"/>
</dbReference>
<dbReference type="PANTHER" id="PTHR33568:SF3">
    <property type="entry name" value="DNA-DIRECTED DNA POLYMERASE"/>
    <property type="match status" value="1"/>
</dbReference>
<keyword evidence="2" id="KW-0239">DNA-directed DNA polymerase</keyword>